<protein>
    <submittedName>
        <fullName evidence="4">Uncharacterized protein</fullName>
    </submittedName>
</protein>
<dbReference type="Gene3D" id="1.20.1170.10">
    <property type="match status" value="1"/>
</dbReference>
<dbReference type="OrthoDB" id="5406275at2759"/>
<organism evidence="4 7">
    <name type="scientific">Didymodactylos carnosus</name>
    <dbReference type="NCBI Taxonomy" id="1234261"/>
    <lineage>
        <taxon>Eukaryota</taxon>
        <taxon>Metazoa</taxon>
        <taxon>Spiralia</taxon>
        <taxon>Gnathifera</taxon>
        <taxon>Rotifera</taxon>
        <taxon>Eurotatoria</taxon>
        <taxon>Bdelloidea</taxon>
        <taxon>Philodinida</taxon>
        <taxon>Philodinidae</taxon>
        <taxon>Didymodactylos</taxon>
    </lineage>
</organism>
<feature type="compositionally biased region" description="Basic and acidic residues" evidence="2">
    <location>
        <begin position="154"/>
        <end position="163"/>
    </location>
</feature>
<evidence type="ECO:0000313" key="6">
    <source>
        <dbReference type="EMBL" id="CAF4312124.1"/>
    </source>
</evidence>
<evidence type="ECO:0000256" key="2">
    <source>
        <dbReference type="SAM" id="MobiDB-lite"/>
    </source>
</evidence>
<proteinExistence type="predicted"/>
<evidence type="ECO:0000256" key="1">
    <source>
        <dbReference type="SAM" id="Coils"/>
    </source>
</evidence>
<dbReference type="Proteomes" id="UP000682733">
    <property type="component" value="Unassembled WGS sequence"/>
</dbReference>
<feature type="coiled-coil region" evidence="1">
    <location>
        <begin position="846"/>
        <end position="876"/>
    </location>
</feature>
<dbReference type="EMBL" id="CAJNOQ010018688">
    <property type="protein sequence ID" value="CAF1434234.1"/>
    <property type="molecule type" value="Genomic_DNA"/>
</dbReference>
<comment type="caution">
    <text evidence="4">The sequence shown here is derived from an EMBL/GenBank/DDBJ whole genome shotgun (WGS) entry which is preliminary data.</text>
</comment>
<reference evidence="4" key="1">
    <citation type="submission" date="2021-02" db="EMBL/GenBank/DDBJ databases">
        <authorList>
            <person name="Nowell W R."/>
        </authorList>
    </citation>
    <scope>NUCLEOTIDE SEQUENCE</scope>
</reference>
<evidence type="ECO:0000313" key="5">
    <source>
        <dbReference type="EMBL" id="CAF4101180.1"/>
    </source>
</evidence>
<dbReference type="Proteomes" id="UP000663829">
    <property type="component" value="Unassembled WGS sequence"/>
</dbReference>
<evidence type="ECO:0000313" key="4">
    <source>
        <dbReference type="EMBL" id="CAF1434234.1"/>
    </source>
</evidence>
<name>A0A815NU51_9BILA</name>
<gene>
    <name evidence="4" type="ORF">GPM918_LOCUS34126</name>
    <name evidence="3" type="ORF">OVA965_LOCUS28305</name>
    <name evidence="6" type="ORF">SRO942_LOCUS34822</name>
    <name evidence="5" type="ORF">TMI583_LOCUS29055</name>
</gene>
<keyword evidence="7" id="KW-1185">Reference proteome</keyword>
<dbReference type="SUPFAM" id="SSF90257">
    <property type="entry name" value="Myosin rod fragments"/>
    <property type="match status" value="1"/>
</dbReference>
<evidence type="ECO:0000313" key="7">
    <source>
        <dbReference type="Proteomes" id="UP000663829"/>
    </source>
</evidence>
<dbReference type="Proteomes" id="UP000677228">
    <property type="component" value="Unassembled WGS sequence"/>
</dbReference>
<dbReference type="EMBL" id="CAJNOK010019236">
    <property type="protein sequence ID" value="CAF1296029.1"/>
    <property type="molecule type" value="Genomic_DNA"/>
</dbReference>
<feature type="region of interest" description="Disordered" evidence="2">
    <location>
        <begin position="153"/>
        <end position="172"/>
    </location>
</feature>
<dbReference type="EMBL" id="CAJOBA010040806">
    <property type="protein sequence ID" value="CAF4101180.1"/>
    <property type="molecule type" value="Genomic_DNA"/>
</dbReference>
<feature type="region of interest" description="Disordered" evidence="2">
    <location>
        <begin position="662"/>
        <end position="681"/>
    </location>
</feature>
<keyword evidence="1" id="KW-0175">Coiled coil</keyword>
<accession>A0A815NU51</accession>
<dbReference type="PANTHER" id="PTHR33488:SF2">
    <property type="entry name" value="EARLY ENDOSOME ANTIGEN 1-LIKE"/>
    <property type="match status" value="1"/>
</dbReference>
<sequence>MSESVVPAYKEAYSILQNDVLNLLLTNVSTDNETAINQLVSNLTCAIQSVYDALDTAVNDSQTLRVEIDQKLVNAATAVSAKENEISRKQGEIQQKNTEIQGVQSQLATAEQGLRDKQQGLANAENDLRIAQQKVFDVLVEKPLCSVVNPGGIDRGKDARHNAEQQVQSAQQQVDSVRQQLSSLQGQKSSLDTQLSQLQTQLQELQSALITLREVSNSTATINYELKKIIGHITKIWDASSVKYTMNLLSIRANQTTNVSSLFQQETDEQVLSQTDIDYPWQQLISAGPVAINVLGQLIVLSTKIDFSLKESVGDYKFKYIRNPQSYRGTLIQIANDGWEAFNQAHSSMNTIQLYMAQIPGHVKTSFQILMQASPRLIKNLLVPSLNSIDGIGKECSRLASNTHDSFVNVMQLLGEVIEITVVTQGVHMQRVKEVEIELNVSRTAEQYQEQIIHTVQKHYDEAQEAVRTAQAAYAQALKDLPTGWDKILQNFVQAVTDVIDDVAPVIVGALVGGPVGAGVGAGVAATRGGSGGGGNGSIGISDIAAGLGDKIILSQSLSVAKMLSDQLNALLNSVTENVNASAQMLTKDFASYRVAFNAMNNLLKTVKGDSELTKTVGNILQSAIDVTNLKDADKIISQLTSLIEQLKPLVAAKSIDSTKIDAQDTAQRPQSSSNSNSGNYDNEKFKVTITLDRLQKAIQRSDDIFQQWLEQQDKMKELMVKIARLDLTKINYEQIIELLRQGILLLGNIRVQWGRLVRFFSEISIRTRFAVNETLVPFVDRMKEVSSLSDITQSERTFYIGLLKGQTVNIHRQSYILYAMSRTYVDISNEFMMDKLSGLAMMLGMQTDQERNEAVQKLLNDTEKAQTKVQALADKRKKTFEETVLKRQNELETYLDHLGGKTQDDLDAIKEGDELLTLS</sequence>
<evidence type="ECO:0000313" key="3">
    <source>
        <dbReference type="EMBL" id="CAF1296029.1"/>
    </source>
</evidence>
<dbReference type="Proteomes" id="UP000681722">
    <property type="component" value="Unassembled WGS sequence"/>
</dbReference>
<dbReference type="EMBL" id="CAJOBC010084126">
    <property type="protein sequence ID" value="CAF4312124.1"/>
    <property type="molecule type" value="Genomic_DNA"/>
</dbReference>
<dbReference type="AlphaFoldDB" id="A0A815NU51"/>
<dbReference type="PANTHER" id="PTHR33488">
    <property type="entry name" value="ZGC:162509"/>
    <property type="match status" value="1"/>
</dbReference>